<dbReference type="Proteomes" id="UP001431783">
    <property type="component" value="Unassembled WGS sequence"/>
</dbReference>
<keyword evidence="1" id="KW-0472">Membrane</keyword>
<sequence length="217" mass="24360">MLGEFYFISLLVHALSANVLEKEISAVKNPSALKDVNPTSKDLTHYGREGFKFNDSVKDNTLSKPSELNISTSTPVDIAPQYDTYGEKNDGKPIVAKKGAVYNLSDFAVTSIKIPLTTKAVITHINVEENETQTLEPNRVSLKNDTAKLNIPLQSHYTEKEIKIGSRSNIVLPVIAVILSVPLVGILIVVFYKRGAEWWQHRHYRRMDFLIDGMYNN</sequence>
<evidence type="ECO:0000256" key="1">
    <source>
        <dbReference type="SAM" id="Phobius"/>
    </source>
</evidence>
<name>A0AAW1TT56_9CUCU</name>
<keyword evidence="2" id="KW-0732">Signal</keyword>
<evidence type="ECO:0000256" key="2">
    <source>
        <dbReference type="SAM" id="SignalP"/>
    </source>
</evidence>
<evidence type="ECO:0000313" key="4">
    <source>
        <dbReference type="Proteomes" id="UP001431783"/>
    </source>
</evidence>
<feature type="signal peptide" evidence="2">
    <location>
        <begin position="1"/>
        <end position="16"/>
    </location>
</feature>
<gene>
    <name evidence="3" type="ORF">WA026_009927</name>
</gene>
<evidence type="ECO:0000313" key="3">
    <source>
        <dbReference type="EMBL" id="KAK9870965.1"/>
    </source>
</evidence>
<protein>
    <submittedName>
        <fullName evidence="3">Uncharacterized protein</fullName>
    </submittedName>
</protein>
<keyword evidence="1" id="KW-0812">Transmembrane</keyword>
<reference evidence="3 4" key="1">
    <citation type="submission" date="2023-03" db="EMBL/GenBank/DDBJ databases">
        <title>Genome insight into feeding habits of ladybird beetles.</title>
        <authorList>
            <person name="Li H.-S."/>
            <person name="Huang Y.-H."/>
            <person name="Pang H."/>
        </authorList>
    </citation>
    <scope>NUCLEOTIDE SEQUENCE [LARGE SCALE GENOMIC DNA]</scope>
    <source>
        <strain evidence="3">SYSU_2023b</strain>
        <tissue evidence="3">Whole body</tissue>
    </source>
</reference>
<keyword evidence="4" id="KW-1185">Reference proteome</keyword>
<feature type="chain" id="PRO_5043396616" evidence="2">
    <location>
        <begin position="17"/>
        <end position="217"/>
    </location>
</feature>
<dbReference type="AlphaFoldDB" id="A0AAW1TT56"/>
<comment type="caution">
    <text evidence="3">The sequence shown here is derived from an EMBL/GenBank/DDBJ whole genome shotgun (WGS) entry which is preliminary data.</text>
</comment>
<feature type="transmembrane region" description="Helical" evidence="1">
    <location>
        <begin position="170"/>
        <end position="192"/>
    </location>
</feature>
<proteinExistence type="predicted"/>
<dbReference type="EMBL" id="JARQZJ010000004">
    <property type="protein sequence ID" value="KAK9870965.1"/>
    <property type="molecule type" value="Genomic_DNA"/>
</dbReference>
<keyword evidence="1" id="KW-1133">Transmembrane helix</keyword>
<organism evidence="3 4">
    <name type="scientific">Henosepilachna vigintioctopunctata</name>
    <dbReference type="NCBI Taxonomy" id="420089"/>
    <lineage>
        <taxon>Eukaryota</taxon>
        <taxon>Metazoa</taxon>
        <taxon>Ecdysozoa</taxon>
        <taxon>Arthropoda</taxon>
        <taxon>Hexapoda</taxon>
        <taxon>Insecta</taxon>
        <taxon>Pterygota</taxon>
        <taxon>Neoptera</taxon>
        <taxon>Endopterygota</taxon>
        <taxon>Coleoptera</taxon>
        <taxon>Polyphaga</taxon>
        <taxon>Cucujiformia</taxon>
        <taxon>Coccinelloidea</taxon>
        <taxon>Coccinellidae</taxon>
        <taxon>Epilachninae</taxon>
        <taxon>Epilachnini</taxon>
        <taxon>Henosepilachna</taxon>
    </lineage>
</organism>
<accession>A0AAW1TT56</accession>